<keyword evidence="4 7" id="KW-0812">Transmembrane</keyword>
<evidence type="ECO:0000256" key="7">
    <source>
        <dbReference type="SAM" id="Phobius"/>
    </source>
</evidence>
<keyword evidence="3" id="KW-1003">Cell membrane</keyword>
<dbReference type="GO" id="GO:0005886">
    <property type="term" value="C:plasma membrane"/>
    <property type="evidence" value="ECO:0007669"/>
    <property type="project" value="UniProtKB-SubCell"/>
</dbReference>
<dbReference type="EMBL" id="BLAX01000001">
    <property type="protein sequence ID" value="GET32456.1"/>
    <property type="molecule type" value="Genomic_DNA"/>
</dbReference>
<feature type="transmembrane region" description="Helical" evidence="7">
    <location>
        <begin position="151"/>
        <end position="170"/>
    </location>
</feature>
<dbReference type="AlphaFoldDB" id="A0A5M4AY01"/>
<feature type="transmembrane region" description="Helical" evidence="7">
    <location>
        <begin position="99"/>
        <end position="120"/>
    </location>
</feature>
<name>A0A5M4AY01_9BACT</name>
<proteinExistence type="inferred from homology"/>
<dbReference type="InterPro" id="IPR052049">
    <property type="entry name" value="Electron_transfer_protein"/>
</dbReference>
<evidence type="ECO:0000313" key="8">
    <source>
        <dbReference type="EMBL" id="GET32456.1"/>
    </source>
</evidence>
<comment type="similarity">
    <text evidence="2">Belongs to the NrfD family.</text>
</comment>
<sequence>MNEDLIVSGRMNPLIDPHLGVWEWQIPSYLFLGGLAAGILFFAGLFAVWNKEEQYPTAVRKAPILVPFILVLGLLFLFLDLKHKLYFWRLYTTIKLESPMSWGAWTLMAITPLSIVWAGLHIREFFPNWDWKFQWVKDGVNWLNKYKKEMAWAMMTLALILGVYTGILFSAFNARPLWNTSILGPLFLISGLSTGAASIVLLSKVKAERHMFARIDLGLIAVELFLIIHMFMGFNAGTQTKINAADLFMGGDFTAAFWVLVVGMGLVIPAILEILEMRDKKVPYAAAPVLVLIGGLILRFILAHAGQMSHWVMN</sequence>
<evidence type="ECO:0000256" key="1">
    <source>
        <dbReference type="ARBA" id="ARBA00004651"/>
    </source>
</evidence>
<accession>A0A5M4AY01</accession>
<feature type="transmembrane region" description="Helical" evidence="7">
    <location>
        <begin position="62"/>
        <end position="79"/>
    </location>
</feature>
<evidence type="ECO:0000256" key="4">
    <source>
        <dbReference type="ARBA" id="ARBA00022692"/>
    </source>
</evidence>
<protein>
    <submittedName>
        <fullName evidence="8">Protein NrfD</fullName>
    </submittedName>
</protein>
<feature type="transmembrane region" description="Helical" evidence="7">
    <location>
        <begin position="182"/>
        <end position="203"/>
    </location>
</feature>
<keyword evidence="6 7" id="KW-0472">Membrane</keyword>
<dbReference type="PANTHER" id="PTHR34856:SF2">
    <property type="entry name" value="PROTEIN NRFD"/>
    <property type="match status" value="1"/>
</dbReference>
<evidence type="ECO:0000256" key="5">
    <source>
        <dbReference type="ARBA" id="ARBA00022989"/>
    </source>
</evidence>
<dbReference type="Pfam" id="PF03916">
    <property type="entry name" value="NrfD"/>
    <property type="match status" value="1"/>
</dbReference>
<dbReference type="Proteomes" id="UP000391834">
    <property type="component" value="Unassembled WGS sequence"/>
</dbReference>
<evidence type="ECO:0000256" key="3">
    <source>
        <dbReference type="ARBA" id="ARBA00022475"/>
    </source>
</evidence>
<dbReference type="InterPro" id="IPR005614">
    <property type="entry name" value="NrfD-like"/>
</dbReference>
<evidence type="ECO:0000313" key="9">
    <source>
        <dbReference type="Proteomes" id="UP000391834"/>
    </source>
</evidence>
<reference evidence="8 9" key="1">
    <citation type="submission" date="2019-10" db="EMBL/GenBank/DDBJ databases">
        <title>Prolixibacter strains distinguished by the presence of nitrate reductase genes were adept at nitrate-dependent anaerobic corrosion of metallic iron and carbon steel.</title>
        <authorList>
            <person name="Iino T."/>
            <person name="Shono N."/>
            <person name="Ito K."/>
            <person name="Nakamura R."/>
            <person name="Sueoka K."/>
            <person name="Harayama S."/>
            <person name="Ohkuma M."/>
        </authorList>
    </citation>
    <scope>NUCLEOTIDE SEQUENCE [LARGE SCALE GENOMIC DNA]</scope>
    <source>
        <strain evidence="8 9">JCM 13498</strain>
    </source>
</reference>
<feature type="transmembrane region" description="Helical" evidence="7">
    <location>
        <begin position="29"/>
        <end position="50"/>
    </location>
</feature>
<feature type="transmembrane region" description="Helical" evidence="7">
    <location>
        <begin position="282"/>
        <end position="302"/>
    </location>
</feature>
<keyword evidence="5 7" id="KW-1133">Transmembrane helix</keyword>
<evidence type="ECO:0000256" key="2">
    <source>
        <dbReference type="ARBA" id="ARBA00008929"/>
    </source>
</evidence>
<evidence type="ECO:0000256" key="6">
    <source>
        <dbReference type="ARBA" id="ARBA00023136"/>
    </source>
</evidence>
<dbReference type="Gene3D" id="1.20.1630.10">
    <property type="entry name" value="Formate dehydrogenase/DMSO reductase domain"/>
    <property type="match status" value="1"/>
</dbReference>
<dbReference type="PANTHER" id="PTHR34856">
    <property type="entry name" value="PROTEIN NRFD"/>
    <property type="match status" value="1"/>
</dbReference>
<dbReference type="RefSeq" id="WP_025863075.1">
    <property type="nucleotide sequence ID" value="NZ_BLAX01000001.1"/>
</dbReference>
<dbReference type="OrthoDB" id="9768846at2"/>
<feature type="transmembrane region" description="Helical" evidence="7">
    <location>
        <begin position="215"/>
        <end position="235"/>
    </location>
</feature>
<feature type="transmembrane region" description="Helical" evidence="7">
    <location>
        <begin position="255"/>
        <end position="275"/>
    </location>
</feature>
<comment type="caution">
    <text evidence="8">The sequence shown here is derived from an EMBL/GenBank/DDBJ whole genome shotgun (WGS) entry which is preliminary data.</text>
</comment>
<keyword evidence="9" id="KW-1185">Reference proteome</keyword>
<organism evidence="8 9">
    <name type="scientific">Prolixibacter bellariivorans</name>
    <dbReference type="NCBI Taxonomy" id="314319"/>
    <lineage>
        <taxon>Bacteria</taxon>
        <taxon>Pseudomonadati</taxon>
        <taxon>Bacteroidota</taxon>
        <taxon>Bacteroidia</taxon>
        <taxon>Marinilabiliales</taxon>
        <taxon>Prolixibacteraceae</taxon>
        <taxon>Prolixibacter</taxon>
    </lineage>
</organism>
<gene>
    <name evidence="8" type="ORF">PbJCM13498_13190</name>
</gene>
<comment type="subcellular location">
    <subcellularLocation>
        <location evidence="1">Cell membrane</location>
        <topology evidence="1">Multi-pass membrane protein</topology>
    </subcellularLocation>
</comment>